<proteinExistence type="predicted"/>
<name>A0A385PJN3_9PAPI</name>
<sequence length="222" mass="26136">MQVKSGLWRTLVLIAFCHHQKIALKKAVMKWKCGLIMILKMHFHTLTGNGFIIKITMNNGIKYLEKLIIMDYILLSMMAHKHTFCYLKEMLIDMATQENGLLIYQMNKFFLPLLLALLGGIYLTPPRSTGGLPPPTPRPKRKSEEDRFNRRRQALALPRDHQEDDDDEEKENRPPQKDDEELKETEDLVQYLLKQLEKAINQYEQQILQELRDLRLKLGIRH</sequence>
<organism evidence="3">
    <name type="scientific">Human papillomavirus</name>
    <dbReference type="NCBI Taxonomy" id="10566"/>
    <lineage>
        <taxon>Viruses</taxon>
        <taxon>Monodnaviria</taxon>
        <taxon>Shotokuvirae</taxon>
        <taxon>Cossaviricota</taxon>
        <taxon>Papovaviricetes</taxon>
        <taxon>Zurhausenvirales</taxon>
        <taxon>Papillomaviridae</taxon>
    </lineage>
</organism>
<keyword evidence="2" id="KW-0472">Membrane</keyword>
<protein>
    <submittedName>
        <fullName evidence="3">E4 protein</fullName>
    </submittedName>
</protein>
<feature type="transmembrane region" description="Helical" evidence="2">
    <location>
        <begin position="101"/>
        <end position="123"/>
    </location>
</feature>
<dbReference type="EMBL" id="MH777267">
    <property type="protein sequence ID" value="AYA94065.1"/>
    <property type="molecule type" value="Genomic_DNA"/>
</dbReference>
<evidence type="ECO:0000256" key="1">
    <source>
        <dbReference type="SAM" id="MobiDB-lite"/>
    </source>
</evidence>
<evidence type="ECO:0000256" key="2">
    <source>
        <dbReference type="SAM" id="Phobius"/>
    </source>
</evidence>
<feature type="transmembrane region" description="Helical" evidence="2">
    <location>
        <begin position="36"/>
        <end position="57"/>
    </location>
</feature>
<reference evidence="3" key="1">
    <citation type="journal article" date="2018" name="Nat. Med.">
        <title>Expanded skin virome in DOCK8-deficient patients.</title>
        <authorList>
            <consortium name="NISC Comparative Sequencing Program"/>
            <person name="Tirosh O."/>
            <person name="Conlan S."/>
            <person name="Deming C."/>
            <person name="Lee-Lin S.Q."/>
            <person name="Huang X."/>
            <person name="Su H.C."/>
            <person name="Freeman A.F."/>
            <person name="Segre J.A."/>
            <person name="Kong H.H."/>
        </authorList>
    </citation>
    <scope>NUCLEOTIDE SEQUENCE</scope>
    <source>
        <strain evidence="3">HPV-mSK_125</strain>
    </source>
</reference>
<feature type="transmembrane region" description="Helical" evidence="2">
    <location>
        <begin position="63"/>
        <end position="80"/>
    </location>
</feature>
<accession>A0A385PJN3</accession>
<feature type="region of interest" description="Disordered" evidence="1">
    <location>
        <begin position="128"/>
        <end position="184"/>
    </location>
</feature>
<keyword evidence="2" id="KW-1133">Transmembrane helix</keyword>
<keyword evidence="2" id="KW-0812">Transmembrane</keyword>
<evidence type="ECO:0000313" key="3">
    <source>
        <dbReference type="EMBL" id="AYA94065.1"/>
    </source>
</evidence>